<accession>A0A1H1D8B8</accession>
<comment type="similarity">
    <text evidence="2">Belongs to the UPF0014 family.</text>
</comment>
<comment type="subcellular location">
    <subcellularLocation>
        <location evidence="1">Membrane</location>
        <topology evidence="1">Multi-pass membrane protein</topology>
    </subcellularLocation>
</comment>
<feature type="transmembrane region" description="Helical" evidence="6">
    <location>
        <begin position="86"/>
        <end position="105"/>
    </location>
</feature>
<feature type="transmembrane region" description="Helical" evidence="6">
    <location>
        <begin position="112"/>
        <end position="136"/>
    </location>
</feature>
<feature type="transmembrane region" description="Helical" evidence="6">
    <location>
        <begin position="213"/>
        <end position="231"/>
    </location>
</feature>
<evidence type="ECO:0000256" key="3">
    <source>
        <dbReference type="ARBA" id="ARBA00022692"/>
    </source>
</evidence>
<dbReference type="Pfam" id="PF03649">
    <property type="entry name" value="UPF0014"/>
    <property type="match status" value="1"/>
</dbReference>
<evidence type="ECO:0000313" key="7">
    <source>
        <dbReference type="EMBL" id="SDQ72771.1"/>
    </source>
</evidence>
<dbReference type="PANTHER" id="PTHR30028">
    <property type="entry name" value="UPF0014 INNER MEMBRANE PROTEIN YBBM-RELATED"/>
    <property type="match status" value="1"/>
</dbReference>
<dbReference type="InterPro" id="IPR005226">
    <property type="entry name" value="UPF0014_fam"/>
</dbReference>
<dbReference type="AlphaFoldDB" id="A0A1H1D8B8"/>
<organism evidence="7 8">
    <name type="scientific">Crystallibacter crystallopoietes</name>
    <dbReference type="NCBI Taxonomy" id="37928"/>
    <lineage>
        <taxon>Bacteria</taxon>
        <taxon>Bacillati</taxon>
        <taxon>Actinomycetota</taxon>
        <taxon>Actinomycetes</taxon>
        <taxon>Micrococcales</taxon>
        <taxon>Micrococcaceae</taxon>
        <taxon>Crystallibacter</taxon>
    </lineage>
</organism>
<proteinExistence type="inferred from homology"/>
<sequence length="268" mass="27410">MISVPGLIALNHEVRRWEDVQVPDNSTLLNTGPAVWLLLAVLLVTAATVGRAVLGLPIKHILLAGVRALTQLAVVAVLIAQLGRSGWLAAAFLLLMLGVASWTAAKRIGSGRFWIAALPISAGTLPVAGLMLVTGVLPLDPLALAAVVGQLIGGSMTATNLAGRRLKQELALRHGEVEAGMALGLTLRSARSLVARPVAAEALVPALDQTRTVGTVTLPGAFVGLVLGGASPLDAGLVQLVVLISLLAAEAIAISVATHLAEAGQLDR</sequence>
<reference evidence="7 8" key="1">
    <citation type="submission" date="2016-10" db="EMBL/GenBank/DDBJ databases">
        <authorList>
            <person name="de Groot N.N."/>
        </authorList>
    </citation>
    <scope>NUCLEOTIDE SEQUENCE [LARGE SCALE GENOMIC DNA]</scope>
    <source>
        <strain evidence="7 8">DSM 20117</strain>
    </source>
</reference>
<evidence type="ECO:0000256" key="4">
    <source>
        <dbReference type="ARBA" id="ARBA00022989"/>
    </source>
</evidence>
<evidence type="ECO:0000256" key="6">
    <source>
        <dbReference type="SAM" id="Phobius"/>
    </source>
</evidence>
<evidence type="ECO:0000313" key="8">
    <source>
        <dbReference type="Proteomes" id="UP000181917"/>
    </source>
</evidence>
<keyword evidence="5 6" id="KW-0472">Membrane</keyword>
<evidence type="ECO:0000256" key="1">
    <source>
        <dbReference type="ARBA" id="ARBA00004141"/>
    </source>
</evidence>
<name>A0A1H1D8B8_9MICC</name>
<dbReference type="STRING" id="37928.SAMN04489742_2314"/>
<gene>
    <name evidence="7" type="ORF">SAMN04489742_2314</name>
</gene>
<feature type="transmembrane region" description="Helical" evidence="6">
    <location>
        <begin position="237"/>
        <end position="261"/>
    </location>
</feature>
<keyword evidence="3 6" id="KW-0812">Transmembrane</keyword>
<protein>
    <submittedName>
        <fullName evidence="7">Putative ABC transport system permease protein</fullName>
    </submittedName>
</protein>
<keyword evidence="4 6" id="KW-1133">Transmembrane helix</keyword>
<feature type="transmembrane region" description="Helical" evidence="6">
    <location>
        <begin position="142"/>
        <end position="163"/>
    </location>
</feature>
<evidence type="ECO:0000256" key="5">
    <source>
        <dbReference type="ARBA" id="ARBA00023136"/>
    </source>
</evidence>
<evidence type="ECO:0000256" key="2">
    <source>
        <dbReference type="ARBA" id="ARBA00005268"/>
    </source>
</evidence>
<dbReference type="RefSeq" id="WP_211482301.1">
    <property type="nucleotide sequence ID" value="NZ_CP018863.1"/>
</dbReference>
<dbReference type="PANTHER" id="PTHR30028:SF0">
    <property type="entry name" value="PROTEIN ALUMINUM SENSITIVE 3"/>
    <property type="match status" value="1"/>
</dbReference>
<dbReference type="GO" id="GO:0005886">
    <property type="term" value="C:plasma membrane"/>
    <property type="evidence" value="ECO:0007669"/>
    <property type="project" value="TreeGrafter"/>
</dbReference>
<feature type="transmembrane region" description="Helical" evidence="6">
    <location>
        <begin position="61"/>
        <end position="80"/>
    </location>
</feature>
<dbReference type="EMBL" id="FNKH01000002">
    <property type="protein sequence ID" value="SDQ72771.1"/>
    <property type="molecule type" value="Genomic_DNA"/>
</dbReference>
<dbReference type="Proteomes" id="UP000181917">
    <property type="component" value="Unassembled WGS sequence"/>
</dbReference>
<keyword evidence="8" id="KW-1185">Reference proteome</keyword>
<feature type="transmembrane region" description="Helical" evidence="6">
    <location>
        <begin position="34"/>
        <end position="54"/>
    </location>
</feature>